<dbReference type="InterPro" id="IPR050463">
    <property type="entry name" value="Gfo/Idh/MocA_oxidrdct_glycsds"/>
</dbReference>
<dbReference type="Gene3D" id="3.30.360.10">
    <property type="entry name" value="Dihydrodipicolinate Reductase, domain 2"/>
    <property type="match status" value="1"/>
</dbReference>
<dbReference type="PANTHER" id="PTHR43818:SF11">
    <property type="entry name" value="BCDNA.GH03377"/>
    <property type="match status" value="1"/>
</dbReference>
<dbReference type="SUPFAM" id="SSF51735">
    <property type="entry name" value="NAD(P)-binding Rossmann-fold domains"/>
    <property type="match status" value="1"/>
</dbReference>
<sequence length="342" mass="37732">MSEEKIIRIGIVGAGGIVKQRHLPGLRALPNVQITAVANSSLASAEAFCREFAPEAKPFARWEDVVDNEDVDVVWVGAPPCMHHDATDFALQCGKHVFTQARMAATLPESERMWERAQSHPELVTAICPAPHGMKGGEMVKKLLAEGAIGAPFHALLHSFNAAWLDASQPAHWRQREEISGIQILTLGIYTEVLQKWLGHIVEVEARGQVVIPEREGYSVEIPDFVNVLARFRSGLEATMLFSGVAAHAPTDKLWLFGSEGTLSYDFTTDELFLGKAGGPLEVVPVPTEMQREWTVERDFIQAVRDPSAPRPTPDFTEGVCYMRVVEAVWQAMENRAAVKCV</sequence>
<dbReference type="InterPro" id="IPR055170">
    <property type="entry name" value="GFO_IDH_MocA-like_dom"/>
</dbReference>
<dbReference type="RefSeq" id="WP_176159587.1">
    <property type="nucleotide sequence ID" value="NZ_FUYE01000019.1"/>
</dbReference>
<dbReference type="Pfam" id="PF22725">
    <property type="entry name" value="GFO_IDH_MocA_C3"/>
    <property type="match status" value="1"/>
</dbReference>
<evidence type="ECO:0000256" key="1">
    <source>
        <dbReference type="ARBA" id="ARBA00023002"/>
    </source>
</evidence>
<evidence type="ECO:0000313" key="4">
    <source>
        <dbReference type="EMBL" id="SKB05702.1"/>
    </source>
</evidence>
<feature type="domain" description="Gfo/Idh/MocA-like oxidoreductase N-terminal" evidence="2">
    <location>
        <begin position="7"/>
        <end position="125"/>
    </location>
</feature>
<organism evidence="4 5">
    <name type="scientific">Prosthecobacter debontii</name>
    <dbReference type="NCBI Taxonomy" id="48467"/>
    <lineage>
        <taxon>Bacteria</taxon>
        <taxon>Pseudomonadati</taxon>
        <taxon>Verrucomicrobiota</taxon>
        <taxon>Verrucomicrobiia</taxon>
        <taxon>Verrucomicrobiales</taxon>
        <taxon>Verrucomicrobiaceae</taxon>
        <taxon>Prosthecobacter</taxon>
    </lineage>
</organism>
<reference evidence="5" key="1">
    <citation type="submission" date="2017-02" db="EMBL/GenBank/DDBJ databases">
        <authorList>
            <person name="Varghese N."/>
            <person name="Submissions S."/>
        </authorList>
    </citation>
    <scope>NUCLEOTIDE SEQUENCE [LARGE SCALE GENOMIC DNA]</scope>
    <source>
        <strain evidence="5">ATCC 700200</strain>
    </source>
</reference>
<dbReference type="SUPFAM" id="SSF55347">
    <property type="entry name" value="Glyceraldehyde-3-phosphate dehydrogenase-like, C-terminal domain"/>
    <property type="match status" value="1"/>
</dbReference>
<dbReference type="PANTHER" id="PTHR43818">
    <property type="entry name" value="BCDNA.GH03377"/>
    <property type="match status" value="1"/>
</dbReference>
<dbReference type="GO" id="GO:0000166">
    <property type="term" value="F:nucleotide binding"/>
    <property type="evidence" value="ECO:0007669"/>
    <property type="project" value="InterPro"/>
</dbReference>
<evidence type="ECO:0000259" key="2">
    <source>
        <dbReference type="Pfam" id="PF01408"/>
    </source>
</evidence>
<dbReference type="Proteomes" id="UP000190774">
    <property type="component" value="Unassembled WGS sequence"/>
</dbReference>
<dbReference type="Gene3D" id="3.40.50.720">
    <property type="entry name" value="NAD(P)-binding Rossmann-like Domain"/>
    <property type="match status" value="1"/>
</dbReference>
<dbReference type="STRING" id="48467.SAMN02745166_04305"/>
<keyword evidence="5" id="KW-1185">Reference proteome</keyword>
<evidence type="ECO:0000313" key="5">
    <source>
        <dbReference type="Proteomes" id="UP000190774"/>
    </source>
</evidence>
<dbReference type="AlphaFoldDB" id="A0A1T4YVC2"/>
<protein>
    <submittedName>
        <fullName evidence="4">Predicted dehydrogenase</fullName>
    </submittedName>
</protein>
<evidence type="ECO:0000259" key="3">
    <source>
        <dbReference type="Pfam" id="PF22725"/>
    </source>
</evidence>
<gene>
    <name evidence="4" type="ORF">SAMN02745166_04305</name>
</gene>
<dbReference type="GO" id="GO:0016491">
    <property type="term" value="F:oxidoreductase activity"/>
    <property type="evidence" value="ECO:0007669"/>
    <property type="project" value="UniProtKB-KW"/>
</dbReference>
<dbReference type="InterPro" id="IPR036291">
    <property type="entry name" value="NAD(P)-bd_dom_sf"/>
</dbReference>
<dbReference type="Pfam" id="PF01408">
    <property type="entry name" value="GFO_IDH_MocA"/>
    <property type="match status" value="1"/>
</dbReference>
<dbReference type="EMBL" id="FUYE01000019">
    <property type="protein sequence ID" value="SKB05702.1"/>
    <property type="molecule type" value="Genomic_DNA"/>
</dbReference>
<keyword evidence="1" id="KW-0560">Oxidoreductase</keyword>
<feature type="domain" description="GFO/IDH/MocA-like oxidoreductase" evidence="3">
    <location>
        <begin position="140"/>
        <end position="263"/>
    </location>
</feature>
<name>A0A1T4YVC2_9BACT</name>
<proteinExistence type="predicted"/>
<dbReference type="InterPro" id="IPR000683">
    <property type="entry name" value="Gfo/Idh/MocA-like_OxRdtase_N"/>
</dbReference>
<accession>A0A1T4YVC2</accession>